<feature type="transmembrane region" description="Helical" evidence="1">
    <location>
        <begin position="209"/>
        <end position="232"/>
    </location>
</feature>
<keyword evidence="3" id="KW-1185">Reference proteome</keyword>
<organism evidence="2 3">
    <name type="scientific">Triparma strigata</name>
    <dbReference type="NCBI Taxonomy" id="1606541"/>
    <lineage>
        <taxon>Eukaryota</taxon>
        <taxon>Sar</taxon>
        <taxon>Stramenopiles</taxon>
        <taxon>Ochrophyta</taxon>
        <taxon>Bolidophyceae</taxon>
        <taxon>Parmales</taxon>
        <taxon>Triparmaceae</taxon>
        <taxon>Triparma</taxon>
    </lineage>
</organism>
<name>A0A9W7C324_9STRA</name>
<comment type="caution">
    <text evidence="2">The sequence shown here is derived from an EMBL/GenBank/DDBJ whole genome shotgun (WGS) entry which is preliminary data.</text>
</comment>
<dbReference type="Proteomes" id="UP001165085">
    <property type="component" value="Unassembled WGS sequence"/>
</dbReference>
<proteinExistence type="predicted"/>
<keyword evidence="1" id="KW-0812">Transmembrane</keyword>
<keyword evidence="1" id="KW-1133">Transmembrane helix</keyword>
<sequence length="243" mass="26760">MFNFWGDGCNILRIREDELTGVKDWGPSSPVIVTTNRQYIKATEELDRKAGHLAVLAGNSSKLSVAGNVEIRLSDFLKEGNGNNQGADYVFHLNVLMSSQEHMRVLEPFFGIPSFLSYTGNPYRFRHYLLVGKNGSFVNPHSHEAGWNLLIYGKKKWKLNSPLFLSTHECLQEAGELIWIPPHWTHEVVSLEDSFGVALQGIGGGAPPALLASLVAAAIFAITILGCCCIKIKRGIAGKEKPL</sequence>
<dbReference type="EMBL" id="BRXY01000583">
    <property type="protein sequence ID" value="GMI01865.1"/>
    <property type="molecule type" value="Genomic_DNA"/>
</dbReference>
<evidence type="ECO:0000313" key="3">
    <source>
        <dbReference type="Proteomes" id="UP001165085"/>
    </source>
</evidence>
<evidence type="ECO:0008006" key="4">
    <source>
        <dbReference type="Google" id="ProtNLM"/>
    </source>
</evidence>
<reference evidence="3" key="1">
    <citation type="journal article" date="2023" name="Commun. Biol.">
        <title>Genome analysis of Parmales, the sister group of diatoms, reveals the evolutionary specialization of diatoms from phago-mixotrophs to photoautotrophs.</title>
        <authorList>
            <person name="Ban H."/>
            <person name="Sato S."/>
            <person name="Yoshikawa S."/>
            <person name="Yamada K."/>
            <person name="Nakamura Y."/>
            <person name="Ichinomiya M."/>
            <person name="Sato N."/>
            <person name="Blanc-Mathieu R."/>
            <person name="Endo H."/>
            <person name="Kuwata A."/>
            <person name="Ogata H."/>
        </authorList>
    </citation>
    <scope>NUCLEOTIDE SEQUENCE [LARGE SCALE GENOMIC DNA]</scope>
    <source>
        <strain evidence="3">NIES 3701</strain>
    </source>
</reference>
<protein>
    <recommendedName>
        <fullName evidence="4">JmjC domain-containing protein</fullName>
    </recommendedName>
</protein>
<dbReference type="OrthoDB" id="202463at2759"/>
<evidence type="ECO:0000313" key="2">
    <source>
        <dbReference type="EMBL" id="GMI01865.1"/>
    </source>
</evidence>
<dbReference type="AlphaFoldDB" id="A0A9W7C324"/>
<keyword evidence="1" id="KW-0472">Membrane</keyword>
<dbReference type="SUPFAM" id="SSF51197">
    <property type="entry name" value="Clavaminate synthase-like"/>
    <property type="match status" value="1"/>
</dbReference>
<accession>A0A9W7C324</accession>
<dbReference type="Gene3D" id="2.60.120.650">
    <property type="entry name" value="Cupin"/>
    <property type="match status" value="1"/>
</dbReference>
<evidence type="ECO:0000256" key="1">
    <source>
        <dbReference type="SAM" id="Phobius"/>
    </source>
</evidence>
<dbReference type="InterPro" id="IPR050910">
    <property type="entry name" value="JMJD6_ArgDemeth/LysHydrox"/>
</dbReference>
<gene>
    <name evidence="2" type="ORF">TrST_g10440</name>
</gene>
<dbReference type="PANTHER" id="PTHR12480">
    <property type="entry name" value="ARGININE DEMETHYLASE AND LYSYL-HYDROXYLASE JMJD"/>
    <property type="match status" value="1"/>
</dbReference>